<evidence type="ECO:0000313" key="2">
    <source>
        <dbReference type="EMBL" id="CAF4595322.1"/>
    </source>
</evidence>
<sequence length="80" mass="8937">KQYYSCLVARAVLDEQMGNNDRGTNYNSTSGLPSRSFRYLQEQYNTSNGDNNKETTVEETPISAESLGLRRGSGSHMPSR</sequence>
<reference evidence="2" key="1">
    <citation type="submission" date="2021-02" db="EMBL/GenBank/DDBJ databases">
        <authorList>
            <person name="Nowell W R."/>
        </authorList>
    </citation>
    <scope>NUCLEOTIDE SEQUENCE</scope>
</reference>
<accession>A0A8S2Z7A3</accession>
<dbReference type="AlphaFoldDB" id="A0A8S2Z7A3"/>
<proteinExistence type="predicted"/>
<name>A0A8S2Z7A3_9BILA</name>
<feature type="non-terminal residue" evidence="2">
    <location>
        <position position="1"/>
    </location>
</feature>
<feature type="non-terminal residue" evidence="2">
    <location>
        <position position="80"/>
    </location>
</feature>
<feature type="compositionally biased region" description="Polar residues" evidence="1">
    <location>
        <begin position="17"/>
        <end position="33"/>
    </location>
</feature>
<dbReference type="Proteomes" id="UP000676336">
    <property type="component" value="Unassembled WGS sequence"/>
</dbReference>
<organism evidence="2 3">
    <name type="scientific">Rotaria magnacalcarata</name>
    <dbReference type="NCBI Taxonomy" id="392030"/>
    <lineage>
        <taxon>Eukaryota</taxon>
        <taxon>Metazoa</taxon>
        <taxon>Spiralia</taxon>
        <taxon>Gnathifera</taxon>
        <taxon>Rotifera</taxon>
        <taxon>Eurotatoria</taxon>
        <taxon>Bdelloidea</taxon>
        <taxon>Philodinida</taxon>
        <taxon>Philodinidae</taxon>
        <taxon>Rotaria</taxon>
    </lineage>
</organism>
<gene>
    <name evidence="2" type="ORF">SMN809_LOCUS38849</name>
</gene>
<evidence type="ECO:0000256" key="1">
    <source>
        <dbReference type="SAM" id="MobiDB-lite"/>
    </source>
</evidence>
<evidence type="ECO:0000313" key="3">
    <source>
        <dbReference type="Proteomes" id="UP000676336"/>
    </source>
</evidence>
<protein>
    <submittedName>
        <fullName evidence="2">Uncharacterized protein</fullName>
    </submittedName>
</protein>
<comment type="caution">
    <text evidence="2">The sequence shown here is derived from an EMBL/GenBank/DDBJ whole genome shotgun (WGS) entry which is preliminary data.</text>
</comment>
<feature type="region of interest" description="Disordered" evidence="1">
    <location>
        <begin position="16"/>
        <end position="35"/>
    </location>
</feature>
<feature type="region of interest" description="Disordered" evidence="1">
    <location>
        <begin position="44"/>
        <end position="80"/>
    </location>
</feature>
<dbReference type="EMBL" id="CAJOBI010102577">
    <property type="protein sequence ID" value="CAF4595322.1"/>
    <property type="molecule type" value="Genomic_DNA"/>
</dbReference>